<evidence type="ECO:0000256" key="9">
    <source>
        <dbReference type="PIRSR" id="PIRSR614732-2"/>
    </source>
</evidence>
<keyword evidence="4 7" id="KW-0665">Pyrimidine biosynthesis</keyword>
<dbReference type="InterPro" id="IPR001754">
    <property type="entry name" value="OMPdeCOase_dom"/>
</dbReference>
<reference evidence="12 13" key="1">
    <citation type="journal article" date="2007" name="Nat. Biotechnol.">
        <title>Complete genome sequence of the myxobacterium Sorangium cellulosum.</title>
        <authorList>
            <person name="Schneiker S."/>
            <person name="Perlova O."/>
            <person name="Kaiser O."/>
            <person name="Gerth K."/>
            <person name="Alici A."/>
            <person name="Altmeyer M.O."/>
            <person name="Bartels D."/>
            <person name="Bekel T."/>
            <person name="Beyer S."/>
            <person name="Bode E."/>
            <person name="Bode H.B."/>
            <person name="Bolten C.J."/>
            <person name="Choudhuri J.V."/>
            <person name="Doss S."/>
            <person name="Elnakady Y.A."/>
            <person name="Frank B."/>
            <person name="Gaigalat L."/>
            <person name="Goesmann A."/>
            <person name="Groeger C."/>
            <person name="Gross F."/>
            <person name="Jelsbak L."/>
            <person name="Jelsbak L."/>
            <person name="Kalinowski J."/>
            <person name="Kegler C."/>
            <person name="Knauber T."/>
            <person name="Konietzny S."/>
            <person name="Kopp M."/>
            <person name="Krause L."/>
            <person name="Krug D."/>
            <person name="Linke B."/>
            <person name="Mahmud T."/>
            <person name="Martinez-Arias R."/>
            <person name="McHardy A.C."/>
            <person name="Merai M."/>
            <person name="Meyer F."/>
            <person name="Mormann S."/>
            <person name="Munoz-Dorado J."/>
            <person name="Perez J."/>
            <person name="Pradella S."/>
            <person name="Rachid S."/>
            <person name="Raddatz G."/>
            <person name="Rosenau F."/>
            <person name="Rueckert C."/>
            <person name="Sasse F."/>
            <person name="Scharfe M."/>
            <person name="Schuster S.C."/>
            <person name="Suen G."/>
            <person name="Treuner-Lange A."/>
            <person name="Velicer G.J."/>
            <person name="Vorholter F.-J."/>
            <person name="Weissman K.J."/>
            <person name="Welch R.D."/>
            <person name="Wenzel S.C."/>
            <person name="Whitworth D.E."/>
            <person name="Wilhelm S."/>
            <person name="Wittmann C."/>
            <person name="Bloecker H."/>
            <person name="Puehler A."/>
            <person name="Mueller R."/>
        </authorList>
    </citation>
    <scope>NUCLEOTIDE SEQUENCE [LARGE SCALE GENOMIC DNA]</scope>
    <source>
        <strain evidence="13">So ce56</strain>
    </source>
</reference>
<dbReference type="GO" id="GO:0006207">
    <property type="term" value="P:'de novo' pyrimidine nucleobase biosynthetic process"/>
    <property type="evidence" value="ECO:0007669"/>
    <property type="project" value="InterPro"/>
</dbReference>
<dbReference type="UniPathway" id="UPA00070">
    <property type="reaction ID" value="UER00120"/>
</dbReference>
<dbReference type="OrthoDB" id="9806203at2"/>
<dbReference type="Proteomes" id="UP000002139">
    <property type="component" value="Chromosome"/>
</dbReference>
<proteinExistence type="inferred from homology"/>
<comment type="similarity">
    <text evidence="7">Belongs to the OMP decarboxylase family. Type 1 subfamily.</text>
</comment>
<dbReference type="PANTHER" id="PTHR32119:SF2">
    <property type="entry name" value="OROTIDINE 5'-PHOSPHATE DECARBOXYLASE"/>
    <property type="match status" value="1"/>
</dbReference>
<dbReference type="InterPro" id="IPR013785">
    <property type="entry name" value="Aldolase_TIM"/>
</dbReference>
<dbReference type="CDD" id="cd04725">
    <property type="entry name" value="OMP_decarboxylase_like"/>
    <property type="match status" value="1"/>
</dbReference>
<comment type="function">
    <text evidence="1 7">Catalyzes the decarboxylation of orotidine 5'-monophosphate (OMP) to uridine 5'-monophosphate (UMP).</text>
</comment>
<dbReference type="NCBIfam" id="TIGR01740">
    <property type="entry name" value="pyrF"/>
    <property type="match status" value="1"/>
</dbReference>
<dbReference type="InterPro" id="IPR018089">
    <property type="entry name" value="OMPdecase_AS"/>
</dbReference>
<dbReference type="AlphaFoldDB" id="A9GVY8"/>
<keyword evidence="3 7" id="KW-0210">Decarboxylase</keyword>
<dbReference type="STRING" id="448385.sce3701"/>
<keyword evidence="13" id="KW-1185">Reference proteome</keyword>
<feature type="active site" description="Proton donor" evidence="7">
    <location>
        <position position="81"/>
    </location>
</feature>
<dbReference type="NCBIfam" id="NF001273">
    <property type="entry name" value="PRK00230.1"/>
    <property type="match status" value="1"/>
</dbReference>
<dbReference type="InterPro" id="IPR047596">
    <property type="entry name" value="OMPdecase_bac"/>
</dbReference>
<comment type="pathway">
    <text evidence="2 7 10">Pyrimidine metabolism; UMP biosynthesis via de novo pathway; UMP from orotate: step 2/2.</text>
</comment>
<dbReference type="SMART" id="SM00934">
    <property type="entry name" value="OMPdecase"/>
    <property type="match status" value="1"/>
</dbReference>
<name>A9GVY8_SORC5</name>
<evidence type="ECO:0000256" key="2">
    <source>
        <dbReference type="ARBA" id="ARBA00004861"/>
    </source>
</evidence>
<dbReference type="EC" id="4.1.1.23" evidence="7"/>
<dbReference type="Gene3D" id="3.20.20.70">
    <property type="entry name" value="Aldolase class I"/>
    <property type="match status" value="1"/>
</dbReference>
<dbReference type="Pfam" id="PF00215">
    <property type="entry name" value="OMPdecase"/>
    <property type="match status" value="1"/>
</dbReference>
<feature type="binding site" evidence="7 9">
    <location>
        <position position="30"/>
    </location>
    <ligand>
        <name>substrate</name>
    </ligand>
</feature>
<dbReference type="PROSITE" id="PS00156">
    <property type="entry name" value="OMPDECASE"/>
    <property type="match status" value="1"/>
</dbReference>
<evidence type="ECO:0000313" key="13">
    <source>
        <dbReference type="Proteomes" id="UP000002139"/>
    </source>
</evidence>
<evidence type="ECO:0000256" key="4">
    <source>
        <dbReference type="ARBA" id="ARBA00022975"/>
    </source>
</evidence>
<feature type="binding site" evidence="7">
    <location>
        <begin position="79"/>
        <end position="88"/>
    </location>
    <ligand>
        <name>substrate</name>
    </ligand>
</feature>
<keyword evidence="5 7" id="KW-0456">Lyase</keyword>
<feature type="binding site" evidence="7 9">
    <location>
        <position position="52"/>
    </location>
    <ligand>
        <name>substrate</name>
    </ligand>
</feature>
<dbReference type="SUPFAM" id="SSF51366">
    <property type="entry name" value="Ribulose-phoshate binding barrel"/>
    <property type="match status" value="1"/>
</dbReference>
<feature type="binding site" evidence="7 9">
    <location>
        <position position="211"/>
    </location>
    <ligand>
        <name>substrate</name>
    </ligand>
</feature>
<protein>
    <recommendedName>
        <fullName evidence="7">Orotidine 5'-phosphate decarboxylase</fullName>
        <ecNumber evidence="7">4.1.1.23</ecNumber>
    </recommendedName>
    <alternativeName>
        <fullName evidence="7">OMP decarboxylase</fullName>
        <shortName evidence="7">OMPDCase</shortName>
        <shortName evidence="7">OMPdecase</shortName>
    </alternativeName>
</protein>
<accession>A9GVY8</accession>
<dbReference type="BioCyc" id="SCEL448385:SCE_RS18955-MONOMER"/>
<dbReference type="KEGG" id="scl:sce3701"/>
<dbReference type="GO" id="GO:0004590">
    <property type="term" value="F:orotidine-5'-phosphate decarboxylase activity"/>
    <property type="evidence" value="ECO:0007669"/>
    <property type="project" value="UniProtKB-UniRule"/>
</dbReference>
<evidence type="ECO:0000256" key="8">
    <source>
        <dbReference type="PIRSR" id="PIRSR614732-1"/>
    </source>
</evidence>
<feature type="active site" description="For OMPdecase activity" evidence="8">
    <location>
        <position position="84"/>
    </location>
</feature>
<evidence type="ECO:0000256" key="6">
    <source>
        <dbReference type="ARBA" id="ARBA00049157"/>
    </source>
</evidence>
<dbReference type="eggNOG" id="COG0284">
    <property type="taxonomic scope" value="Bacteria"/>
</dbReference>
<feature type="binding site" evidence="7 9">
    <location>
        <position position="231"/>
    </location>
    <ligand>
        <name>substrate</name>
    </ligand>
</feature>
<dbReference type="GO" id="GO:0005829">
    <property type="term" value="C:cytosol"/>
    <property type="evidence" value="ECO:0007669"/>
    <property type="project" value="TreeGrafter"/>
</dbReference>
<feature type="binding site" evidence="7 9">
    <location>
        <position position="198"/>
    </location>
    <ligand>
        <name>substrate</name>
    </ligand>
</feature>
<evidence type="ECO:0000313" key="12">
    <source>
        <dbReference type="EMBL" id="CAN93861.1"/>
    </source>
</evidence>
<dbReference type="HOGENOM" id="CLU_067069_1_0_7"/>
<feature type="active site" description="For OMPdecase activity" evidence="8">
    <location>
        <position position="81"/>
    </location>
</feature>
<feature type="domain" description="Orotidine 5'-phosphate decarboxylase" evidence="11">
    <location>
        <begin position="24"/>
        <end position="247"/>
    </location>
</feature>
<dbReference type="PANTHER" id="PTHR32119">
    <property type="entry name" value="OROTIDINE 5'-PHOSPHATE DECARBOXYLASE"/>
    <property type="match status" value="1"/>
</dbReference>
<evidence type="ECO:0000256" key="10">
    <source>
        <dbReference type="RuleBase" id="RU000512"/>
    </source>
</evidence>
<evidence type="ECO:0000256" key="7">
    <source>
        <dbReference type="HAMAP-Rule" id="MF_01200"/>
    </source>
</evidence>
<dbReference type="RefSeq" id="WP_012236331.1">
    <property type="nucleotide sequence ID" value="NC_010162.1"/>
</dbReference>
<dbReference type="EMBL" id="AM746676">
    <property type="protein sequence ID" value="CAN93861.1"/>
    <property type="molecule type" value="Genomic_DNA"/>
</dbReference>
<evidence type="ECO:0000256" key="3">
    <source>
        <dbReference type="ARBA" id="ARBA00022793"/>
    </source>
</evidence>
<evidence type="ECO:0000256" key="1">
    <source>
        <dbReference type="ARBA" id="ARBA00002356"/>
    </source>
</evidence>
<comment type="catalytic activity">
    <reaction evidence="6 7 10">
        <text>orotidine 5'-phosphate + H(+) = UMP + CO2</text>
        <dbReference type="Rhea" id="RHEA:11596"/>
        <dbReference type="ChEBI" id="CHEBI:15378"/>
        <dbReference type="ChEBI" id="CHEBI:16526"/>
        <dbReference type="ChEBI" id="CHEBI:57538"/>
        <dbReference type="ChEBI" id="CHEBI:57865"/>
        <dbReference type="EC" id="4.1.1.23"/>
    </reaction>
</comment>
<dbReference type="GO" id="GO:0044205">
    <property type="term" value="P:'de novo' UMP biosynthetic process"/>
    <property type="evidence" value="ECO:0007669"/>
    <property type="project" value="UniProtKB-UniRule"/>
</dbReference>
<dbReference type="InterPro" id="IPR014732">
    <property type="entry name" value="OMPdecase"/>
</dbReference>
<evidence type="ECO:0000256" key="5">
    <source>
        <dbReference type="ARBA" id="ARBA00023239"/>
    </source>
</evidence>
<comment type="subunit">
    <text evidence="7">Homodimer.</text>
</comment>
<dbReference type="HAMAP" id="MF_01200_B">
    <property type="entry name" value="OMPdecase_type1_B"/>
    <property type="match status" value="1"/>
</dbReference>
<dbReference type="InterPro" id="IPR011060">
    <property type="entry name" value="RibuloseP-bd_barrel"/>
</dbReference>
<gene>
    <name evidence="7 12" type="primary">pyrF</name>
    <name evidence="12" type="ordered locus">sce3701</name>
</gene>
<sequence length="260" mass="26992">MANHSSVRQRTSLGGGSLDEARRRLVFPLDYANLDEARAAATRIAPSIGVLKVGLELFVREGPRAVEIGKSLGLDVFLDLKLHDIPETVARAVAGAAALGVRYLTVHAAGGTEMLRRAANEAARSQDMILLAVTVLTSLDDGDLAAQGVQGSASEHVVRLAQLARGAGVHGFVASPHEVPALREALGRGELIVTPGIRLGPGAGGAQGEDQKRIATPSAAISAGADLLVVGRPIRDAADPLTTARSIVQEIAHTLHPPRP</sequence>
<feature type="binding site" evidence="7 9">
    <location>
        <position position="137"/>
    </location>
    <ligand>
        <name>substrate</name>
    </ligand>
</feature>
<feature type="active site" description="For OMPdecase activity" evidence="8">
    <location>
        <position position="79"/>
    </location>
</feature>
<feature type="binding site" evidence="7 9">
    <location>
        <position position="232"/>
    </location>
    <ligand>
        <name>substrate</name>
    </ligand>
</feature>
<organism evidence="12 13">
    <name type="scientific">Sorangium cellulosum (strain So ce56)</name>
    <name type="common">Polyangium cellulosum (strain So ce56)</name>
    <dbReference type="NCBI Taxonomy" id="448385"/>
    <lineage>
        <taxon>Bacteria</taxon>
        <taxon>Pseudomonadati</taxon>
        <taxon>Myxococcota</taxon>
        <taxon>Polyangia</taxon>
        <taxon>Polyangiales</taxon>
        <taxon>Polyangiaceae</taxon>
        <taxon>Sorangium</taxon>
    </lineage>
</organism>
<evidence type="ECO:0000259" key="11">
    <source>
        <dbReference type="SMART" id="SM00934"/>
    </source>
</evidence>